<reference evidence="1 2" key="1">
    <citation type="journal article" date="2022" name="DNA Res.">
        <title>Chromosomal-level genome assembly of the orchid tree Bauhinia variegata (Leguminosae; Cercidoideae) supports the allotetraploid origin hypothesis of Bauhinia.</title>
        <authorList>
            <person name="Zhong Y."/>
            <person name="Chen Y."/>
            <person name="Zheng D."/>
            <person name="Pang J."/>
            <person name="Liu Y."/>
            <person name="Luo S."/>
            <person name="Meng S."/>
            <person name="Qian L."/>
            <person name="Wei D."/>
            <person name="Dai S."/>
            <person name="Zhou R."/>
        </authorList>
    </citation>
    <scope>NUCLEOTIDE SEQUENCE [LARGE SCALE GENOMIC DNA]</scope>
    <source>
        <strain evidence="1">BV-YZ2020</strain>
    </source>
</reference>
<dbReference type="Proteomes" id="UP000828941">
    <property type="component" value="Chromosome 5"/>
</dbReference>
<name>A0ACB9PB79_BAUVA</name>
<comment type="caution">
    <text evidence="1">The sequence shown here is derived from an EMBL/GenBank/DDBJ whole genome shotgun (WGS) entry which is preliminary data.</text>
</comment>
<gene>
    <name evidence="1" type="ORF">L6164_013161</name>
</gene>
<proteinExistence type="predicted"/>
<evidence type="ECO:0000313" key="1">
    <source>
        <dbReference type="EMBL" id="KAI4346079.1"/>
    </source>
</evidence>
<organism evidence="1 2">
    <name type="scientific">Bauhinia variegata</name>
    <name type="common">Purple orchid tree</name>
    <name type="synonym">Phanera variegata</name>
    <dbReference type="NCBI Taxonomy" id="167791"/>
    <lineage>
        <taxon>Eukaryota</taxon>
        <taxon>Viridiplantae</taxon>
        <taxon>Streptophyta</taxon>
        <taxon>Embryophyta</taxon>
        <taxon>Tracheophyta</taxon>
        <taxon>Spermatophyta</taxon>
        <taxon>Magnoliopsida</taxon>
        <taxon>eudicotyledons</taxon>
        <taxon>Gunneridae</taxon>
        <taxon>Pentapetalae</taxon>
        <taxon>rosids</taxon>
        <taxon>fabids</taxon>
        <taxon>Fabales</taxon>
        <taxon>Fabaceae</taxon>
        <taxon>Cercidoideae</taxon>
        <taxon>Cercideae</taxon>
        <taxon>Bauhiniinae</taxon>
        <taxon>Bauhinia</taxon>
    </lineage>
</organism>
<protein>
    <submittedName>
        <fullName evidence="1">Uncharacterized protein</fullName>
    </submittedName>
</protein>
<sequence length="249" mass="28412">MESENPSFDKSFRNEVKMLTEIRHWNILRLYGFRLHKRNMFLVYEYMEGGSLSFVLANDGEAFKLNWSKRVNIIKGIASALAYMHHDCTPAMIHRDITSSNILLNSKLEAFLSDFGTARFLHPDSSNQTLLVATYGYIAPELAYTFRVIEKCDVYSFGVVALEIMMGKHPEDFISTLSKPSTQMLRDVLDSRLPLPFFRRDAQDVVLVVTLALACLRSSCKARPSMQQIAQELLVSKPLVYLPFNDVSI</sequence>
<dbReference type="EMBL" id="CM039430">
    <property type="protein sequence ID" value="KAI4346079.1"/>
    <property type="molecule type" value="Genomic_DNA"/>
</dbReference>
<keyword evidence="2" id="KW-1185">Reference proteome</keyword>
<evidence type="ECO:0000313" key="2">
    <source>
        <dbReference type="Proteomes" id="UP000828941"/>
    </source>
</evidence>
<accession>A0ACB9PB79</accession>